<keyword evidence="4" id="KW-1015">Disulfide bond</keyword>
<organism evidence="13 14">
    <name type="scientific">Patiria miniata</name>
    <name type="common">Bat star</name>
    <name type="synonym">Asterina miniata</name>
    <dbReference type="NCBI Taxonomy" id="46514"/>
    <lineage>
        <taxon>Eukaryota</taxon>
        <taxon>Metazoa</taxon>
        <taxon>Echinodermata</taxon>
        <taxon>Eleutherozoa</taxon>
        <taxon>Asterozoa</taxon>
        <taxon>Asteroidea</taxon>
        <taxon>Valvatacea</taxon>
        <taxon>Valvatida</taxon>
        <taxon>Asterinidae</taxon>
        <taxon>Patiria</taxon>
    </lineage>
</organism>
<evidence type="ECO:0000256" key="2">
    <source>
        <dbReference type="ARBA" id="ARBA00022632"/>
    </source>
</evidence>
<reference evidence="13" key="1">
    <citation type="submission" date="2022-11" db="UniProtKB">
        <authorList>
            <consortium name="EnsemblMetazoa"/>
        </authorList>
    </citation>
    <scope>IDENTIFICATION</scope>
</reference>
<evidence type="ECO:0000256" key="7">
    <source>
        <dbReference type="ARBA" id="ARBA00023319"/>
    </source>
</evidence>
<dbReference type="Pfam" id="PF13927">
    <property type="entry name" value="Ig_3"/>
    <property type="match status" value="1"/>
</dbReference>
<keyword evidence="7" id="KW-0393">Immunoglobulin domain</keyword>
<dbReference type="OrthoDB" id="6019866at2759"/>
<evidence type="ECO:0000256" key="10">
    <source>
        <dbReference type="ARBA" id="ARBA00045444"/>
    </source>
</evidence>
<evidence type="ECO:0000256" key="8">
    <source>
        <dbReference type="ARBA" id="ARBA00038761"/>
    </source>
</evidence>
<dbReference type="SUPFAM" id="SSF48726">
    <property type="entry name" value="Immunoglobulin"/>
    <property type="match status" value="2"/>
</dbReference>
<dbReference type="InterPro" id="IPR007110">
    <property type="entry name" value="Ig-like_dom"/>
</dbReference>
<dbReference type="PROSITE" id="PS50835">
    <property type="entry name" value="IG_LIKE"/>
    <property type="match status" value="1"/>
</dbReference>
<keyword evidence="2" id="KW-1090">Inhibition of host innate immune response by virus</keyword>
<feature type="domain" description="Ig-like" evidence="12">
    <location>
        <begin position="34"/>
        <end position="124"/>
    </location>
</feature>
<dbReference type="RefSeq" id="XP_038050508.1">
    <property type="nucleotide sequence ID" value="XM_038194580.1"/>
</dbReference>
<dbReference type="InterPro" id="IPR015621">
    <property type="entry name" value="IL-1_rcpt_fam"/>
</dbReference>
<keyword evidence="3" id="KW-1114">Inhibition of host interferon signaling pathway by virus</keyword>
<dbReference type="PANTHER" id="PTHR11890">
    <property type="entry name" value="INTERLEUKIN-1 RECEPTOR FAMILY MEMBER"/>
    <property type="match status" value="1"/>
</dbReference>
<dbReference type="InterPro" id="IPR003598">
    <property type="entry name" value="Ig_sub2"/>
</dbReference>
<evidence type="ECO:0000259" key="12">
    <source>
        <dbReference type="PROSITE" id="PS50835"/>
    </source>
</evidence>
<dbReference type="InterPro" id="IPR013783">
    <property type="entry name" value="Ig-like_fold"/>
</dbReference>
<evidence type="ECO:0000256" key="11">
    <source>
        <dbReference type="SAM" id="SignalP"/>
    </source>
</evidence>
<evidence type="ECO:0000313" key="13">
    <source>
        <dbReference type="EnsemblMetazoa" id="XP_038050508.1"/>
    </source>
</evidence>
<evidence type="ECO:0000256" key="9">
    <source>
        <dbReference type="ARBA" id="ARBA00041012"/>
    </source>
</evidence>
<evidence type="ECO:0000256" key="5">
    <source>
        <dbReference type="ARBA" id="ARBA00023180"/>
    </source>
</evidence>
<name>A0A913ZFD7_PATMI</name>
<keyword evidence="5" id="KW-0325">Glycoprotein</keyword>
<dbReference type="SMART" id="SM00408">
    <property type="entry name" value="IGc2"/>
    <property type="match status" value="1"/>
</dbReference>
<dbReference type="EnsemblMetazoa" id="XM_038194580.1">
    <property type="protein sequence ID" value="XP_038050508.1"/>
    <property type="gene ID" value="LOC119723744"/>
</dbReference>
<dbReference type="PANTHER" id="PTHR11890:SF44">
    <property type="entry name" value="X-LINKED INTERLEUKIN-1 RECEPTOR ACCESSORY PROTEIN-LIKE 2"/>
    <property type="match status" value="1"/>
</dbReference>
<comment type="function">
    <text evidence="10">Counteracts the antiviral effects of host IFN-alpha/beta and key IFN-inducible proteins involved in viral RNA degradation suxh as host OAS1. Acts as a soluble IFN-alpha receptor and thus inhibits the interaction between host IFN-alpha and its receptor.</text>
</comment>
<dbReference type="InterPro" id="IPR036179">
    <property type="entry name" value="Ig-like_dom_sf"/>
</dbReference>
<keyword evidence="1" id="KW-0244">Early protein</keyword>
<dbReference type="AlphaFoldDB" id="A0A913ZFD7"/>
<evidence type="ECO:0000256" key="3">
    <source>
        <dbReference type="ARBA" id="ARBA00022830"/>
    </source>
</evidence>
<keyword evidence="14" id="KW-1185">Reference proteome</keyword>
<keyword evidence="11" id="KW-0732">Signal</keyword>
<evidence type="ECO:0000256" key="4">
    <source>
        <dbReference type="ARBA" id="ARBA00023157"/>
    </source>
</evidence>
<accession>A0A913ZFD7</accession>
<evidence type="ECO:0000313" key="14">
    <source>
        <dbReference type="Proteomes" id="UP000887568"/>
    </source>
</evidence>
<feature type="chain" id="PRO_5036814142" description="Soluble interferon alpha/beta receptor OPG204" evidence="11">
    <location>
        <begin position="23"/>
        <end position="266"/>
    </location>
</feature>
<evidence type="ECO:0000256" key="1">
    <source>
        <dbReference type="ARBA" id="ARBA00022518"/>
    </source>
</evidence>
<keyword evidence="2" id="KW-0945">Host-virus interaction</keyword>
<feature type="signal peptide" evidence="11">
    <location>
        <begin position="1"/>
        <end position="22"/>
    </location>
</feature>
<dbReference type="InterPro" id="IPR003599">
    <property type="entry name" value="Ig_sub"/>
</dbReference>
<evidence type="ECO:0000256" key="6">
    <source>
        <dbReference type="ARBA" id="ARBA00023258"/>
    </source>
</evidence>
<dbReference type="SMART" id="SM00409">
    <property type="entry name" value="IG"/>
    <property type="match status" value="2"/>
</dbReference>
<protein>
    <recommendedName>
        <fullName evidence="9">Soluble interferon alpha/beta receptor OPG204</fullName>
    </recommendedName>
</protein>
<dbReference type="GO" id="GO:0039502">
    <property type="term" value="P:symbiont-mediated suppression of host type I interferon-mediated signaling pathway"/>
    <property type="evidence" value="ECO:0007669"/>
    <property type="project" value="UniProtKB-KW"/>
</dbReference>
<dbReference type="Proteomes" id="UP000887568">
    <property type="component" value="Unplaced"/>
</dbReference>
<dbReference type="OMA" id="CSITWYK"/>
<keyword evidence="6" id="KW-0922">Interferon antiviral system evasion</keyword>
<dbReference type="GeneID" id="119723744"/>
<keyword evidence="2" id="KW-0899">Viral immunoevasion</keyword>
<dbReference type="Gene3D" id="2.60.40.10">
    <property type="entry name" value="Immunoglobulins"/>
    <property type="match status" value="2"/>
</dbReference>
<proteinExistence type="predicted"/>
<sequence length="266" mass="29175">MDFIANVQVLVILTVGILSGRGCVLEQPIGDGKPNFINEISSTEIAYVGNAKSLDCAAVNFCSVTWYKDGIPLPWAPQEAAQDPNQAEKSQILRFKQLEFGDQAEYTCIVSNGVENINRTIRLVVLEDSRADKPIFLGSNGGSCTDRTAEVGETVRFSCEFFVGKALLTQSFVSWYRVDKKGQTPAEWLEDIETQTEQSSRMDSVIVSNLEIPNIKDNAFGSWMALIYSNGYQADAVVSVNPSPTGNGGTAKSLLEKIKMGFQKHE</sequence>
<comment type="subunit">
    <text evidence="8">Interacts with host IFNA1.</text>
</comment>